<accession>A0AAD5DJ70</accession>
<evidence type="ECO:0000256" key="1">
    <source>
        <dbReference type="SAM" id="Coils"/>
    </source>
</evidence>
<dbReference type="AlphaFoldDB" id="A0AAD5DJ70"/>
<reference evidence="2" key="1">
    <citation type="submission" date="2020-11" db="EMBL/GenBank/DDBJ databases">
        <title>Chlorella ohadii genome sequencing and assembly.</title>
        <authorList>
            <person name="Murik O."/>
            <person name="Treves H."/>
            <person name="Kedem I."/>
            <person name="Shotland Y."/>
            <person name="Kaplan A."/>
        </authorList>
    </citation>
    <scope>NUCLEOTIDE SEQUENCE</scope>
    <source>
        <strain evidence="2">1</strain>
    </source>
</reference>
<evidence type="ECO:0000313" key="2">
    <source>
        <dbReference type="EMBL" id="KAI7838662.1"/>
    </source>
</evidence>
<feature type="coiled-coil region" evidence="1">
    <location>
        <begin position="46"/>
        <end position="80"/>
    </location>
</feature>
<sequence>MSRLGQRAGQRASLPGICENNPAHHGWATAGIAGERPCMTLRRLRRRQREEREQQHQRRLQALEERMLELDKQLQRLEFASAKWEAALNEHLLLLDVVISMQDRPGQQKLDRKLAVIARAAKRKGGGGSALARAAAWLAPGWSGRAGQLRCVVARAASWRVLVLLAAAPCIAALVHL</sequence>
<evidence type="ECO:0000313" key="3">
    <source>
        <dbReference type="Proteomes" id="UP001205105"/>
    </source>
</evidence>
<comment type="caution">
    <text evidence="2">The sequence shown here is derived from an EMBL/GenBank/DDBJ whole genome shotgun (WGS) entry which is preliminary data.</text>
</comment>
<keyword evidence="1" id="KW-0175">Coiled coil</keyword>
<dbReference type="Proteomes" id="UP001205105">
    <property type="component" value="Unassembled WGS sequence"/>
</dbReference>
<name>A0AAD5DJ70_9CHLO</name>
<proteinExistence type="predicted"/>
<dbReference type="EMBL" id="JADXDR010000119">
    <property type="protein sequence ID" value="KAI7838662.1"/>
    <property type="molecule type" value="Genomic_DNA"/>
</dbReference>
<keyword evidence="3" id="KW-1185">Reference proteome</keyword>
<organism evidence="2 3">
    <name type="scientific">Chlorella ohadii</name>
    <dbReference type="NCBI Taxonomy" id="2649997"/>
    <lineage>
        <taxon>Eukaryota</taxon>
        <taxon>Viridiplantae</taxon>
        <taxon>Chlorophyta</taxon>
        <taxon>core chlorophytes</taxon>
        <taxon>Trebouxiophyceae</taxon>
        <taxon>Chlorellales</taxon>
        <taxon>Chlorellaceae</taxon>
        <taxon>Chlorella clade</taxon>
        <taxon>Chlorella</taxon>
    </lineage>
</organism>
<gene>
    <name evidence="2" type="ORF">COHA_007465</name>
</gene>
<protein>
    <submittedName>
        <fullName evidence="2">Uncharacterized protein</fullName>
    </submittedName>
</protein>